<feature type="signal peptide" evidence="1">
    <location>
        <begin position="1"/>
        <end position="25"/>
    </location>
</feature>
<dbReference type="InterPro" id="IPR031485">
    <property type="entry name" value="CBP_BcsS"/>
</dbReference>
<organism evidence="2">
    <name type="scientific">Candidatus Nitrotoga fabula</name>
    <dbReference type="NCBI Taxonomy" id="2182327"/>
    <lineage>
        <taxon>Bacteria</taxon>
        <taxon>Pseudomonadati</taxon>
        <taxon>Pseudomonadota</taxon>
        <taxon>Betaproteobacteria</taxon>
        <taxon>Nitrosomonadales</taxon>
        <taxon>Gallionellaceae</taxon>
        <taxon>Candidatus Nitrotoga</taxon>
    </lineage>
</organism>
<gene>
    <name evidence="2" type="ORF">NITFAB_0304</name>
</gene>
<feature type="chain" id="PRO_5015927534" description="Cellulose biosynthesis protein BcsS" evidence="1">
    <location>
        <begin position="26"/>
        <end position="239"/>
    </location>
</feature>
<evidence type="ECO:0008006" key="3">
    <source>
        <dbReference type="Google" id="ProtNLM"/>
    </source>
</evidence>
<protein>
    <recommendedName>
        <fullName evidence="3">Cellulose biosynthesis protein BcsS</fullName>
    </recommendedName>
</protein>
<name>A0A2X0SII5_9PROT</name>
<evidence type="ECO:0000256" key="1">
    <source>
        <dbReference type="SAM" id="SignalP"/>
    </source>
</evidence>
<sequence>MNKTGSLTFKFLSSLVMLYPVANNAQDFGSSTHDSMIYTGINLAKYNSVYYAGYLTPFEGSKLANGYVHRFAADYMTYHYMDGSTKVTASAPALGYSAGYRKTTDHYSLGAYLGMQNRYTLMSPSEVHNTEKGNKTSAAVTFESRLNLNNSQAALWAGGYASDSNYWTRARYQVGSSIITGPELLIQGNSNFRSNQYGWFVGNFNVGHDWRAMFNLGYSTNNGTDSPFSGGMSLYKYFD</sequence>
<accession>A0A2X0SII5</accession>
<keyword evidence="1" id="KW-0732">Signal</keyword>
<dbReference type="EMBL" id="LS423452">
    <property type="protein sequence ID" value="SPS04715.1"/>
    <property type="molecule type" value="Genomic_DNA"/>
</dbReference>
<evidence type="ECO:0000313" key="2">
    <source>
        <dbReference type="EMBL" id="SPS04715.1"/>
    </source>
</evidence>
<reference evidence="2" key="1">
    <citation type="submission" date="2018-05" db="EMBL/GenBank/DDBJ databases">
        <authorList>
            <person name="Lanie J.A."/>
            <person name="Ng W.-L."/>
            <person name="Kazmierczak K.M."/>
            <person name="Andrzejewski T.M."/>
            <person name="Davidsen T.M."/>
            <person name="Wayne K.J."/>
            <person name="Tettelin H."/>
            <person name="Glass J.I."/>
            <person name="Rusch D."/>
            <person name="Podicherti R."/>
            <person name="Tsui H.-C.T."/>
            <person name="Winkler M.E."/>
        </authorList>
    </citation>
    <scope>NUCLEOTIDE SEQUENCE</scope>
    <source>
        <strain evidence="2">KNB</strain>
    </source>
</reference>
<dbReference type="Pfam" id="PF17036">
    <property type="entry name" value="CBP_BcsS"/>
    <property type="match status" value="1"/>
</dbReference>
<proteinExistence type="predicted"/>
<dbReference type="AlphaFoldDB" id="A0A2X0SII5"/>